<accession>A0A2H4ZKF5</accession>
<evidence type="ECO:0000313" key="1">
    <source>
        <dbReference type="EMBL" id="AUF82038.1"/>
    </source>
</evidence>
<dbReference type="EMBL" id="MF974563">
    <property type="protein sequence ID" value="AUF82038.1"/>
    <property type="molecule type" value="Genomic_DNA"/>
</dbReference>
<protein>
    <submittedName>
        <fullName evidence="1">Uncharacterized protein</fullName>
    </submittedName>
</protein>
<name>A0A2H4ZKF5_GVCL</name>
<proteinExistence type="predicted"/>
<organismHost>
    <name type="scientific">Tortricidae</name>
    <dbReference type="NCBI Taxonomy" id="7139"/>
</organismHost>
<organism evidence="1">
    <name type="scientific">Cryptophlebia leucotreta granulosis virus</name>
    <name type="common">ClGV</name>
    <name type="synonym">Cryptophlebia leucotreta granulovirus</name>
    <dbReference type="NCBI Taxonomy" id="35254"/>
    <lineage>
        <taxon>Viruses</taxon>
        <taxon>Viruses incertae sedis</taxon>
        <taxon>Naldaviricetes</taxon>
        <taxon>Lefavirales</taxon>
        <taxon>Baculoviridae</taxon>
        <taxon>Betabaculovirus</taxon>
        <taxon>Betabaculovirus cryleucotretae</taxon>
    </lineage>
</organism>
<sequence>MSILNKVINKQRRNKVVIEIVQEIVRINTYMPDEKVMNKLREAFVSNKAFEKVRDDIMAVYEVCRNEVLKRVILKNSFYKNCRVTNFVLAAALEKQEDLITCTQIVRLIVYFVGDESVCLDCIKQLKGVNVTPDLNTEVTVQPKDAWFFSQTYICSYCFTNKLYSKM</sequence>
<reference evidence="1" key="1">
    <citation type="journal article" date="2017" name="Int. J. Mol. Sci.">
        <title>Genome Analysis and Genetic Stability of the Cryptophlebia leucotreta Granulovirus (CrleGV-SA) after 15 Years of Commercial Use as a Biopesticide.</title>
        <authorList>
            <person name="van der Merwe M."/>
            <person name="Jukes M.D."/>
            <person name="Rabalski L."/>
            <person name="Knox C."/>
            <person name="Opoku-Debrah J.K."/>
            <person name="Moore S.D."/>
            <person name="Krejmer-Rabalska M."/>
            <person name="Szewczyk B."/>
            <person name="Hill M.P."/>
        </authorList>
    </citation>
    <scope>NUCLEOTIDE SEQUENCE</scope>
    <source>
        <strain evidence="1">CrleGV-SA</strain>
    </source>
</reference>